<reference evidence="8 9" key="1">
    <citation type="submission" date="2023-11" db="EMBL/GenBank/DDBJ databases">
        <title>Peredibacter starrii A3.12.</title>
        <authorList>
            <person name="Mitchell R.J."/>
        </authorList>
    </citation>
    <scope>NUCLEOTIDE SEQUENCE [LARGE SCALE GENOMIC DNA]</scope>
    <source>
        <strain evidence="8 9">A3.12</strain>
    </source>
</reference>
<feature type="transmembrane region" description="Helical" evidence="7">
    <location>
        <begin position="128"/>
        <end position="147"/>
    </location>
</feature>
<dbReference type="AlphaFoldDB" id="A0AAX4HJA6"/>
<evidence type="ECO:0000256" key="7">
    <source>
        <dbReference type="SAM" id="Phobius"/>
    </source>
</evidence>
<keyword evidence="9" id="KW-1185">Reference proteome</keyword>
<name>A0AAX4HJA6_9BACT</name>
<sequence length="155" mass="16802">MEKTNDINTSERSDYDITDVIRFQKDDVGRLVLRVAIGGLMLFHGMHKVLYGTDQIGEALSSVGMPALFSWGVFLGEVIAPILLILGYKVRFAGFLIAFDMLVAILLVHAAELNDISPTGGWMIELNALYFLGAVAIMFLGSGHIAISKGKGALD</sequence>
<dbReference type="Proteomes" id="UP001324634">
    <property type="component" value="Chromosome"/>
</dbReference>
<comment type="similarity">
    <text evidence="2">Belongs to the DoxX family.</text>
</comment>
<organism evidence="8 9">
    <name type="scientific">Peredibacter starrii</name>
    <dbReference type="NCBI Taxonomy" id="28202"/>
    <lineage>
        <taxon>Bacteria</taxon>
        <taxon>Pseudomonadati</taxon>
        <taxon>Bdellovibrionota</taxon>
        <taxon>Bacteriovoracia</taxon>
        <taxon>Bacteriovoracales</taxon>
        <taxon>Bacteriovoracaceae</taxon>
        <taxon>Peredibacter</taxon>
    </lineage>
</organism>
<keyword evidence="4 7" id="KW-0812">Transmembrane</keyword>
<feature type="transmembrane region" description="Helical" evidence="7">
    <location>
        <begin position="92"/>
        <end position="108"/>
    </location>
</feature>
<dbReference type="EMBL" id="CP139487">
    <property type="protein sequence ID" value="WPU63307.1"/>
    <property type="molecule type" value="Genomic_DNA"/>
</dbReference>
<dbReference type="PANTHER" id="PTHR33452">
    <property type="entry name" value="OXIDOREDUCTASE CATD-RELATED"/>
    <property type="match status" value="1"/>
</dbReference>
<evidence type="ECO:0000256" key="2">
    <source>
        <dbReference type="ARBA" id="ARBA00006679"/>
    </source>
</evidence>
<feature type="transmembrane region" description="Helical" evidence="7">
    <location>
        <begin position="31"/>
        <end position="51"/>
    </location>
</feature>
<feature type="transmembrane region" description="Helical" evidence="7">
    <location>
        <begin position="63"/>
        <end position="85"/>
    </location>
</feature>
<comment type="subcellular location">
    <subcellularLocation>
        <location evidence="1">Cell membrane</location>
        <topology evidence="1">Multi-pass membrane protein</topology>
    </subcellularLocation>
</comment>
<evidence type="ECO:0000256" key="6">
    <source>
        <dbReference type="ARBA" id="ARBA00023136"/>
    </source>
</evidence>
<keyword evidence="6 7" id="KW-0472">Membrane</keyword>
<protein>
    <submittedName>
        <fullName evidence="8">DoxX family protein</fullName>
    </submittedName>
</protein>
<proteinExistence type="inferred from homology"/>
<dbReference type="PANTHER" id="PTHR33452:SF1">
    <property type="entry name" value="INNER MEMBRANE PROTEIN YPHA-RELATED"/>
    <property type="match status" value="1"/>
</dbReference>
<dbReference type="KEGG" id="psti:SOO65_11485"/>
<keyword evidence="5 7" id="KW-1133">Transmembrane helix</keyword>
<dbReference type="Pfam" id="PF07681">
    <property type="entry name" value="DoxX"/>
    <property type="match status" value="1"/>
</dbReference>
<evidence type="ECO:0000256" key="4">
    <source>
        <dbReference type="ARBA" id="ARBA00022692"/>
    </source>
</evidence>
<evidence type="ECO:0000313" key="8">
    <source>
        <dbReference type="EMBL" id="WPU63307.1"/>
    </source>
</evidence>
<evidence type="ECO:0000256" key="3">
    <source>
        <dbReference type="ARBA" id="ARBA00022475"/>
    </source>
</evidence>
<evidence type="ECO:0000256" key="5">
    <source>
        <dbReference type="ARBA" id="ARBA00022989"/>
    </source>
</evidence>
<dbReference type="InterPro" id="IPR032808">
    <property type="entry name" value="DoxX"/>
</dbReference>
<evidence type="ECO:0000256" key="1">
    <source>
        <dbReference type="ARBA" id="ARBA00004651"/>
    </source>
</evidence>
<gene>
    <name evidence="8" type="ORF">SOO65_11485</name>
</gene>
<dbReference type="GO" id="GO:0005886">
    <property type="term" value="C:plasma membrane"/>
    <property type="evidence" value="ECO:0007669"/>
    <property type="project" value="UniProtKB-SubCell"/>
</dbReference>
<dbReference type="RefSeq" id="WP_321389779.1">
    <property type="nucleotide sequence ID" value="NZ_CP139487.1"/>
</dbReference>
<evidence type="ECO:0000313" key="9">
    <source>
        <dbReference type="Proteomes" id="UP001324634"/>
    </source>
</evidence>
<accession>A0AAX4HJA6</accession>
<keyword evidence="3" id="KW-1003">Cell membrane</keyword>
<dbReference type="InterPro" id="IPR051907">
    <property type="entry name" value="DoxX-like_oxidoreductase"/>
</dbReference>